<dbReference type="Pfam" id="PF13426">
    <property type="entry name" value="PAS_9"/>
    <property type="match status" value="1"/>
</dbReference>
<evidence type="ECO:0000259" key="6">
    <source>
        <dbReference type="PROSITE" id="PS50046"/>
    </source>
</evidence>
<evidence type="ECO:0000256" key="2">
    <source>
        <dbReference type="ARBA" id="ARBA00022679"/>
    </source>
</evidence>
<evidence type="ECO:0000313" key="11">
    <source>
        <dbReference type="EMBL" id="QXE24453.1"/>
    </source>
</evidence>
<dbReference type="Pfam" id="PF01590">
    <property type="entry name" value="GAF"/>
    <property type="match status" value="1"/>
</dbReference>
<protein>
    <submittedName>
        <fullName evidence="11">Signal transduction histidine kinase</fullName>
    </submittedName>
</protein>
<dbReference type="Gene3D" id="3.30.450.40">
    <property type="match status" value="1"/>
</dbReference>
<dbReference type="Pfam" id="PF00072">
    <property type="entry name" value="Response_reg"/>
    <property type="match status" value="1"/>
</dbReference>
<dbReference type="InterPro" id="IPR005467">
    <property type="entry name" value="His_kinase_dom"/>
</dbReference>
<feature type="domain" description="Histidine kinase" evidence="7">
    <location>
        <begin position="873"/>
        <end position="963"/>
    </location>
</feature>
<dbReference type="GO" id="GO:0000160">
    <property type="term" value="P:phosphorelay signal transduction system"/>
    <property type="evidence" value="ECO:0007669"/>
    <property type="project" value="InterPro"/>
</dbReference>
<dbReference type="InterPro" id="IPR001789">
    <property type="entry name" value="Sig_transdc_resp-reg_receiver"/>
</dbReference>
<dbReference type="SUPFAM" id="SSF55785">
    <property type="entry name" value="PYP-like sensor domain (PAS domain)"/>
    <property type="match status" value="3"/>
</dbReference>
<feature type="domain" description="PAS" evidence="9">
    <location>
        <begin position="531"/>
        <end position="578"/>
    </location>
</feature>
<keyword evidence="2" id="KW-0808">Transferase</keyword>
<feature type="domain" description="Response regulatory" evidence="8">
    <location>
        <begin position="6"/>
        <end position="125"/>
    </location>
</feature>
<dbReference type="InterPro" id="IPR000700">
    <property type="entry name" value="PAS-assoc_C"/>
</dbReference>
<dbReference type="RefSeq" id="WP_190601327.1">
    <property type="nucleotide sequence ID" value="NZ_CP021056.1"/>
</dbReference>
<dbReference type="SMART" id="SM00091">
    <property type="entry name" value="PAS"/>
    <property type="match status" value="3"/>
</dbReference>
<feature type="modified residue" description="4-aspartylphosphate" evidence="4">
    <location>
        <position position="58"/>
    </location>
</feature>
<dbReference type="InterPro" id="IPR011495">
    <property type="entry name" value="Sig_transdc_His_kin_sub2_dim/P"/>
</dbReference>
<dbReference type="InterPro" id="IPR001610">
    <property type="entry name" value="PAC"/>
</dbReference>
<dbReference type="GO" id="GO:0016301">
    <property type="term" value="F:kinase activity"/>
    <property type="evidence" value="ECO:0007669"/>
    <property type="project" value="UniProtKB-KW"/>
</dbReference>
<dbReference type="PROSITE" id="PS50112">
    <property type="entry name" value="PAS"/>
    <property type="match status" value="2"/>
</dbReference>
<dbReference type="PROSITE" id="PS50109">
    <property type="entry name" value="HIS_KIN"/>
    <property type="match status" value="1"/>
</dbReference>
<dbReference type="InterPro" id="IPR011006">
    <property type="entry name" value="CheY-like_superfamily"/>
</dbReference>
<dbReference type="InterPro" id="IPR000014">
    <property type="entry name" value="PAS"/>
</dbReference>
<feature type="domain" description="PAS" evidence="9">
    <location>
        <begin position="336"/>
        <end position="381"/>
    </location>
</feature>
<dbReference type="SUPFAM" id="SSF52172">
    <property type="entry name" value="CheY-like"/>
    <property type="match status" value="1"/>
</dbReference>
<dbReference type="PROSITE" id="PS50110">
    <property type="entry name" value="RESPONSE_REGULATORY"/>
    <property type="match status" value="1"/>
</dbReference>
<sequence length="965" mass="111456">MNQSCHIFIIDDCATDIAVYRQFLAQDNQYRYEIYVFSTALVALEHCQHTMPDLIILDFMLSDINGLEFLGKLKLVTGKEQLPVIMITRYGDENIAVQAMKAGVQDYLVKGKLTCGAFLRACHTVLERLQFIQQIAQQQEQQKLLGAIALRIRQSLSLEAVLNTTVDEVRKFLKADRVLVYRLQPKNGGVIVAESVWPKWRSCLNIHLEDNCFARPVYSELETPYRSAVTNIREAGLSSCYVQMLESFQVKAKIVVPIFSYTQSSGKGHQPPWGLLIAHQCSTSRQWQESEIELLDQLSVQIAIAIQQAELYQNLKYLNTQLEANVQERTKELQSSERKFRAIFEQIFQYIFLLDPHGLVVEVNQSAIEYLQLNRHELIGKPLWDVPFFNRFIELKQYFHQGIKAACVGQVSRYELTLPHGENREQTLDFSIKPILGDKEKVIFLLVEARDITQHKNAESALQKLNQELEMRVQQRTLDIEAANKQLIQEIQDRKIIEAQVLQLQQRLEFLLFSTPGAIYTSKVADEYGPTFMSGNVTSLFGYDPAEFITNSDFWFDHIHPEDQQHVLFELEKIFTRDRIAFEYRLLDKQGVYRWVFDQSNLVRDEQGNPLEIIGYWLDISDRKLAELEIIQNRDLLKAIFNESTDAMFLVDAKSLAIIDCNQRAVELFEFHSKDELVNTERLDLLNYQFSTEELKKISIELNRDRVWNQELEYTTCKGNLFWGSLAAKQISVAGRAMNLIRVSDITNHKQAEVQIKRSLEEKETLLKEIHHRVKNNLQIISSLLRMQSRRSLDSRTAVLFEESQNRVQSMALIHEQLYQSPNLAQIDFHTYITNLTDNLFRSYGMSQGLIRRQIETNNIYLSLDVAVPCGLIINELVSNSLKYAFLNVQNGKVTIHLHPNDDHTVTLSVSDNGIGIPENLNWENSRSLGLRIVNNLTRQLKGNIRFESNCGTSFHITFAHNHQK</sequence>
<evidence type="ECO:0000313" key="12">
    <source>
        <dbReference type="Proteomes" id="UP000683511"/>
    </source>
</evidence>
<evidence type="ECO:0000259" key="8">
    <source>
        <dbReference type="PROSITE" id="PS50110"/>
    </source>
</evidence>
<keyword evidence="12" id="KW-1185">Reference proteome</keyword>
<name>A0A975T923_9NOST</name>
<keyword evidence="3 11" id="KW-0418">Kinase</keyword>
<evidence type="ECO:0000259" key="9">
    <source>
        <dbReference type="PROSITE" id="PS50112"/>
    </source>
</evidence>
<dbReference type="AlphaFoldDB" id="A0A975T923"/>
<evidence type="ECO:0000259" key="10">
    <source>
        <dbReference type="PROSITE" id="PS50113"/>
    </source>
</evidence>
<accession>A0A975T923</accession>
<keyword evidence="5" id="KW-0175">Coiled coil</keyword>
<proteinExistence type="inferred from homology"/>
<comment type="similarity">
    <text evidence="1">In the N-terminal section; belongs to the phytochrome family.</text>
</comment>
<evidence type="ECO:0000256" key="5">
    <source>
        <dbReference type="SAM" id="Coils"/>
    </source>
</evidence>
<dbReference type="Pfam" id="PF08448">
    <property type="entry name" value="PAS_4"/>
    <property type="match status" value="1"/>
</dbReference>
<gene>
    <name evidence="11" type="ORF">B6N60_03158</name>
</gene>
<dbReference type="SUPFAM" id="SSF55874">
    <property type="entry name" value="ATPase domain of HSP90 chaperone/DNA topoisomerase II/histidine kinase"/>
    <property type="match status" value="1"/>
</dbReference>
<dbReference type="Pfam" id="PF08447">
    <property type="entry name" value="PAS_3"/>
    <property type="match status" value="1"/>
</dbReference>
<dbReference type="Proteomes" id="UP000683511">
    <property type="component" value="Chromosome"/>
</dbReference>
<dbReference type="CDD" id="cd00130">
    <property type="entry name" value="PAS"/>
    <property type="match status" value="3"/>
</dbReference>
<dbReference type="InterPro" id="IPR016132">
    <property type="entry name" value="Phyto_chromo_attachment"/>
</dbReference>
<dbReference type="PANTHER" id="PTHR43065">
    <property type="entry name" value="SENSOR HISTIDINE KINASE"/>
    <property type="match status" value="1"/>
</dbReference>
<dbReference type="InterPro" id="IPR013656">
    <property type="entry name" value="PAS_4"/>
</dbReference>
<dbReference type="PROSITE" id="PS50113">
    <property type="entry name" value="PAC"/>
    <property type="match status" value="2"/>
</dbReference>
<feature type="domain" description="PAC" evidence="10">
    <location>
        <begin position="580"/>
        <end position="632"/>
    </location>
</feature>
<dbReference type="InterPro" id="IPR035965">
    <property type="entry name" value="PAS-like_dom_sf"/>
</dbReference>
<keyword evidence="4" id="KW-0597">Phosphoprotein</keyword>
<evidence type="ECO:0000259" key="7">
    <source>
        <dbReference type="PROSITE" id="PS50109"/>
    </source>
</evidence>
<dbReference type="SMART" id="SM00448">
    <property type="entry name" value="REC"/>
    <property type="match status" value="1"/>
</dbReference>
<feature type="coiled-coil region" evidence="5">
    <location>
        <begin position="452"/>
        <end position="486"/>
    </location>
</feature>
<feature type="domain" description="Phytochrome chromophore attachment site" evidence="6">
    <location>
        <begin position="157"/>
        <end position="301"/>
    </location>
</feature>
<evidence type="ECO:0000256" key="4">
    <source>
        <dbReference type="PROSITE-ProRule" id="PRU00169"/>
    </source>
</evidence>
<dbReference type="SMART" id="SM00065">
    <property type="entry name" value="GAF"/>
    <property type="match status" value="1"/>
</dbReference>
<dbReference type="Gene3D" id="3.30.450.20">
    <property type="entry name" value="PAS domain"/>
    <property type="match status" value="3"/>
</dbReference>
<dbReference type="InterPro" id="IPR029016">
    <property type="entry name" value="GAF-like_dom_sf"/>
</dbReference>
<dbReference type="InterPro" id="IPR003594">
    <property type="entry name" value="HATPase_dom"/>
</dbReference>
<dbReference type="Gene3D" id="3.30.565.10">
    <property type="entry name" value="Histidine kinase-like ATPase, C-terminal domain"/>
    <property type="match status" value="1"/>
</dbReference>
<dbReference type="PROSITE" id="PS50046">
    <property type="entry name" value="PHYTOCHROME_2"/>
    <property type="match status" value="1"/>
</dbReference>
<dbReference type="Gene3D" id="3.40.50.2300">
    <property type="match status" value="1"/>
</dbReference>
<evidence type="ECO:0000256" key="1">
    <source>
        <dbReference type="ARBA" id="ARBA00006402"/>
    </source>
</evidence>
<dbReference type="SMART" id="SM00387">
    <property type="entry name" value="HATPase_c"/>
    <property type="match status" value="1"/>
</dbReference>
<dbReference type="InterPro" id="IPR013655">
    <property type="entry name" value="PAS_fold_3"/>
</dbReference>
<organism evidence="11 12">
    <name type="scientific">Richelia sinica FACHB-800</name>
    <dbReference type="NCBI Taxonomy" id="1357546"/>
    <lineage>
        <taxon>Bacteria</taxon>
        <taxon>Bacillati</taxon>
        <taxon>Cyanobacteriota</taxon>
        <taxon>Cyanophyceae</taxon>
        <taxon>Nostocales</taxon>
        <taxon>Nostocaceae</taxon>
        <taxon>Richelia</taxon>
    </lineage>
</organism>
<dbReference type="NCBIfam" id="TIGR00229">
    <property type="entry name" value="sensory_box"/>
    <property type="match status" value="3"/>
</dbReference>
<feature type="domain" description="PAC" evidence="10">
    <location>
        <begin position="412"/>
        <end position="464"/>
    </location>
</feature>
<evidence type="ECO:0000256" key="3">
    <source>
        <dbReference type="ARBA" id="ARBA00022777"/>
    </source>
</evidence>
<dbReference type="InterPro" id="IPR003018">
    <property type="entry name" value="GAF"/>
</dbReference>
<dbReference type="Pfam" id="PF07568">
    <property type="entry name" value="HisKA_2"/>
    <property type="match status" value="1"/>
</dbReference>
<dbReference type="SUPFAM" id="SSF55781">
    <property type="entry name" value="GAF domain-like"/>
    <property type="match status" value="1"/>
</dbReference>
<dbReference type="Pfam" id="PF02518">
    <property type="entry name" value="HATPase_c"/>
    <property type="match status" value="1"/>
</dbReference>
<reference evidence="11" key="1">
    <citation type="submission" date="2017-04" db="EMBL/GenBank/DDBJ databases">
        <title>Genome deletions in a multicellular cyanobacterial endosymbiont for morphological adaptation in marine diatoms.</title>
        <authorList>
            <person name="Wang Y."/>
            <person name="Gao H."/>
            <person name="Li R."/>
            <person name="Xu X."/>
        </authorList>
    </citation>
    <scope>NUCLEOTIDE SEQUENCE</scope>
    <source>
        <strain evidence="11">FACHB 800</strain>
    </source>
</reference>
<dbReference type="KEGG" id="rsin:B6N60_03158"/>
<dbReference type="PANTHER" id="PTHR43065:SF23">
    <property type="entry name" value="SENSOR HISTIDINE KINASE PDTAS"/>
    <property type="match status" value="1"/>
</dbReference>
<dbReference type="InterPro" id="IPR036890">
    <property type="entry name" value="HATPase_C_sf"/>
</dbReference>
<dbReference type="SMART" id="SM00086">
    <property type="entry name" value="PAC"/>
    <property type="match status" value="2"/>
</dbReference>
<dbReference type="EMBL" id="CP021056">
    <property type="protein sequence ID" value="QXE24453.1"/>
    <property type="molecule type" value="Genomic_DNA"/>
</dbReference>